<reference evidence="2" key="1">
    <citation type="submission" date="2022-10" db="EMBL/GenBank/DDBJ databases">
        <title>Adaptive evolution leads to modifications in subtelomeric GC content in a zoonotic Cryptosporidium species.</title>
        <authorList>
            <person name="Li J."/>
            <person name="Feng Y."/>
            <person name="Xiao L."/>
        </authorList>
    </citation>
    <scope>NUCLEOTIDE SEQUENCE</scope>
    <source>
        <strain evidence="2">25894</strain>
    </source>
</reference>
<feature type="compositionally biased region" description="Polar residues" evidence="1">
    <location>
        <begin position="478"/>
        <end position="501"/>
    </location>
</feature>
<sequence length="777" mass="87249">MDFLNYHYNGFTESSFQKEPDLKCCSYLAYPEFDQSVYDDSEIQLKLCIMELYDLVHNRGGCKQDGLEEGSGLQKRDLLSIISEISSVISVCMETRLDVNDSAEVHFSQVQRLTEQRRNIERIRGSVGEQEVLRDILDKISNSIQNQLFCLSKIAGTAEIGSPKQEQYYDIDSGLTPLRIKYPYLTGTYTLLNYNGVDGSPLAFQYQEKKVTSLAGASAGAVQRAHIVNRSPGRFLYESECRSIEDAERSARIKLRNKKQANLQVGAKDRGTKEYHIVRANHSNPRADKPVSEAMLGDSRNEDSGQEQEKEPAILEKFSGGITRLIVDKDRIRQVGGRSSLLQIDGWGLIEHERARRPGSSRYNHKVDRSDSEEECAPDSFKDEIQVGGGAKARRGRVSSSNAKDSGFNDFDSGNTNTTETTYHHNGGTSREEEEDGASRVGILRGKFEKESKGRSQRRVGIKEENVEYMEDFGNWKSEGSNTRGGEANNRGSGDKMTSTDSGRRGRFRLDCFGSGMPSQYTNTGGRQLSNYRDTMYSTSSWLPLTRNTGFNYECLNSNSDKNSSRPSGSEYNPAAEYARFSDAVGKVIHPIIADESYRDNGKNIMNPKKLFNAKFGTLTEDTFKEIQEKLRLKMEGWTIHGSGLQDPRANLFWDPAVMTAASTVSPFYTNMPSSNSPLLTNTLIPTSNGVPRRQVFAEHIGISRFQSQRNLNKEEKPEFILDSSELHTTSCHNHNSHLKPTQSDISPTTRTHPLPLTNSKQFPIKSMKELVRARNK</sequence>
<comment type="caution">
    <text evidence="2">The sequence shown here is derived from an EMBL/GenBank/DDBJ whole genome shotgun (WGS) entry which is preliminary data.</text>
</comment>
<dbReference type="Proteomes" id="UP001071777">
    <property type="component" value="Unassembled WGS sequence"/>
</dbReference>
<proteinExistence type="predicted"/>
<feature type="compositionally biased region" description="Basic and acidic residues" evidence="1">
    <location>
        <begin position="299"/>
        <end position="312"/>
    </location>
</feature>
<feature type="region of interest" description="Disordered" evidence="1">
    <location>
        <begin position="473"/>
        <end position="505"/>
    </location>
</feature>
<feature type="region of interest" description="Disordered" evidence="1">
    <location>
        <begin position="356"/>
        <end position="459"/>
    </location>
</feature>
<feature type="compositionally biased region" description="Basic and acidic residues" evidence="1">
    <location>
        <begin position="267"/>
        <end position="277"/>
    </location>
</feature>
<name>A0ABQ8P8S2_9CRYT</name>
<evidence type="ECO:0000313" key="2">
    <source>
        <dbReference type="EMBL" id="KAJ1612563.1"/>
    </source>
</evidence>
<protein>
    <submittedName>
        <fullName evidence="2">Uncharacterized protein</fullName>
    </submittedName>
</protein>
<evidence type="ECO:0000256" key="1">
    <source>
        <dbReference type="SAM" id="MobiDB-lite"/>
    </source>
</evidence>
<organism evidence="2 3">
    <name type="scientific">Cryptosporidium canis</name>
    <dbReference type="NCBI Taxonomy" id="195482"/>
    <lineage>
        <taxon>Eukaryota</taxon>
        <taxon>Sar</taxon>
        <taxon>Alveolata</taxon>
        <taxon>Apicomplexa</taxon>
        <taxon>Conoidasida</taxon>
        <taxon>Coccidia</taxon>
        <taxon>Eucoccidiorida</taxon>
        <taxon>Eimeriorina</taxon>
        <taxon>Cryptosporidiidae</taxon>
        <taxon>Cryptosporidium</taxon>
    </lineage>
</organism>
<feature type="region of interest" description="Disordered" evidence="1">
    <location>
        <begin position="732"/>
        <end position="761"/>
    </location>
</feature>
<gene>
    <name evidence="2" type="ORF">OJ252_1260</name>
</gene>
<keyword evidence="3" id="KW-1185">Reference proteome</keyword>
<evidence type="ECO:0000313" key="3">
    <source>
        <dbReference type="Proteomes" id="UP001071777"/>
    </source>
</evidence>
<feature type="region of interest" description="Disordered" evidence="1">
    <location>
        <begin position="259"/>
        <end position="312"/>
    </location>
</feature>
<accession>A0ABQ8P8S2</accession>
<dbReference type="EMBL" id="JAPCXB010000045">
    <property type="protein sequence ID" value="KAJ1612563.1"/>
    <property type="molecule type" value="Genomic_DNA"/>
</dbReference>
<feature type="compositionally biased region" description="Low complexity" evidence="1">
    <location>
        <begin position="414"/>
        <end position="429"/>
    </location>
</feature>